<evidence type="ECO:0000313" key="4">
    <source>
        <dbReference type="Proteomes" id="UP000431901"/>
    </source>
</evidence>
<feature type="signal peptide" evidence="2">
    <location>
        <begin position="1"/>
        <end position="30"/>
    </location>
</feature>
<reference evidence="3 4" key="1">
    <citation type="submission" date="2019-12" db="EMBL/GenBank/DDBJ databases">
        <title>Nocardia macrotermitis sp. nov. and Nocardia aurantia sp. nov., isolated from the gut of the fungus growing-termite Macrotermes natalensis.</title>
        <authorList>
            <person name="Christine B."/>
            <person name="Rene B."/>
        </authorList>
    </citation>
    <scope>NUCLEOTIDE SEQUENCE [LARGE SCALE GENOMIC DNA]</scope>
    <source>
        <strain evidence="3 4">DSM 102126</strain>
    </source>
</reference>
<dbReference type="EMBL" id="WUTW01000012">
    <property type="protein sequence ID" value="MXQ68284.1"/>
    <property type="molecule type" value="Genomic_DNA"/>
</dbReference>
<proteinExistence type="predicted"/>
<comment type="caution">
    <text evidence="3">The sequence shown here is derived from an EMBL/GenBank/DDBJ whole genome shotgun (WGS) entry which is preliminary data.</text>
</comment>
<accession>A0A6I4WMW4</accession>
<evidence type="ECO:0008006" key="5">
    <source>
        <dbReference type="Google" id="ProtNLM"/>
    </source>
</evidence>
<dbReference type="RefSeq" id="WP_161106472.1">
    <property type="nucleotide sequence ID" value="NZ_JBHLYI010000019.1"/>
</dbReference>
<protein>
    <recommendedName>
        <fullName evidence="5">Carbohydrate-binding protein</fullName>
    </recommendedName>
</protein>
<evidence type="ECO:0000256" key="1">
    <source>
        <dbReference type="SAM" id="MobiDB-lite"/>
    </source>
</evidence>
<name>A0A6I4WMW4_9ACTN</name>
<sequence length="323" mass="34347">MHHLTKTGRTLAAAATAVLLAAGLGTTAHAAPKPRPRTLGAFKFGTTFSHKKVAGLTTGKMPASSARQFLELKKPRFKSAQRGGKTVSAAETPWTGSWHMDWGVFPTVEVYGAAALHSVNPSIVLPTGHPDSIYAPTLLPSNRSCIEMVTTYLGGRDSVSAWDWCRSSPGWSVGVTVDSAFTSTYTALSAGHPVYAVQTLLTNAASKTWTSYLWNFTTSSWDTFFSSSGTTPFPAEVGGWDMWEVYTDYDSGTHQGAFCDDTRGAVWETSALSYATSVGAAPTVSATTSNSVQPAVPGDDGGCDSPALTRQLVYPNSQWRVSN</sequence>
<feature type="chain" id="PRO_5026321598" description="Carbohydrate-binding protein" evidence="2">
    <location>
        <begin position="31"/>
        <end position="323"/>
    </location>
</feature>
<evidence type="ECO:0000313" key="3">
    <source>
        <dbReference type="EMBL" id="MXQ68284.1"/>
    </source>
</evidence>
<gene>
    <name evidence="3" type="ORF">GQ466_30135</name>
</gene>
<dbReference type="AlphaFoldDB" id="A0A6I4WMW4"/>
<keyword evidence="2" id="KW-0732">Signal</keyword>
<dbReference type="OrthoDB" id="4093285at2"/>
<organism evidence="3 4">
    <name type="scientific">Actinomadura rayongensis</name>
    <dbReference type="NCBI Taxonomy" id="1429076"/>
    <lineage>
        <taxon>Bacteria</taxon>
        <taxon>Bacillati</taxon>
        <taxon>Actinomycetota</taxon>
        <taxon>Actinomycetes</taxon>
        <taxon>Streptosporangiales</taxon>
        <taxon>Thermomonosporaceae</taxon>
        <taxon>Actinomadura</taxon>
    </lineage>
</organism>
<dbReference type="Proteomes" id="UP000431901">
    <property type="component" value="Unassembled WGS sequence"/>
</dbReference>
<evidence type="ECO:0000256" key="2">
    <source>
        <dbReference type="SAM" id="SignalP"/>
    </source>
</evidence>
<keyword evidence="4" id="KW-1185">Reference proteome</keyword>
<feature type="region of interest" description="Disordered" evidence="1">
    <location>
        <begin position="286"/>
        <end position="306"/>
    </location>
</feature>